<dbReference type="InterPro" id="IPR036397">
    <property type="entry name" value="RNaseH_sf"/>
</dbReference>
<gene>
    <name evidence="3" type="ORF">CLF_100179</name>
</gene>
<dbReference type="AlphaFoldDB" id="G7Y2V2"/>
<reference evidence="3" key="1">
    <citation type="journal article" date="2011" name="Genome Biol.">
        <title>The draft genome of the carcinogenic human liver fluke Clonorchis sinensis.</title>
        <authorList>
            <person name="Wang X."/>
            <person name="Chen W."/>
            <person name="Huang Y."/>
            <person name="Sun J."/>
            <person name="Men J."/>
            <person name="Liu H."/>
            <person name="Luo F."/>
            <person name="Guo L."/>
            <person name="Lv X."/>
            <person name="Deng C."/>
            <person name="Zhou C."/>
            <person name="Fan Y."/>
            <person name="Li X."/>
            <person name="Huang L."/>
            <person name="Hu Y."/>
            <person name="Liang C."/>
            <person name="Hu X."/>
            <person name="Xu J."/>
            <person name="Yu X."/>
        </authorList>
    </citation>
    <scope>NUCLEOTIDE SEQUENCE [LARGE SCALE GENOMIC DNA]</scope>
    <source>
        <strain evidence="3">Henan</strain>
    </source>
</reference>
<keyword evidence="2" id="KW-1133">Transmembrane helix</keyword>
<feature type="transmembrane region" description="Helical" evidence="2">
    <location>
        <begin position="51"/>
        <end position="69"/>
    </location>
</feature>
<proteinExistence type="predicted"/>
<protein>
    <submittedName>
        <fullName evidence="3">Transforming growth factor-beta receptor-associated protein 1</fullName>
    </submittedName>
</protein>
<accession>G7Y2V2</accession>
<feature type="region of interest" description="Disordered" evidence="1">
    <location>
        <begin position="122"/>
        <end position="152"/>
    </location>
</feature>
<evidence type="ECO:0000256" key="2">
    <source>
        <dbReference type="SAM" id="Phobius"/>
    </source>
</evidence>
<keyword evidence="2" id="KW-0812">Transmembrane</keyword>
<evidence type="ECO:0000313" key="3">
    <source>
        <dbReference type="EMBL" id="GAA47289.1"/>
    </source>
</evidence>
<name>G7Y2V2_CLOSI</name>
<keyword evidence="2" id="KW-0472">Membrane</keyword>
<dbReference type="Proteomes" id="UP000008909">
    <property type="component" value="Unassembled WGS sequence"/>
</dbReference>
<evidence type="ECO:0000313" key="4">
    <source>
        <dbReference type="Proteomes" id="UP000008909"/>
    </source>
</evidence>
<sequence length="769" mass="86786">MNADVKYTAKNCVKCAHEIHDKSSQWYPWRVTCEIFRRVHADYCGPFRGKYYALIVIDPIHVGLMFFYLCLCAEFTQQALRKVFSHEVVPTALVTDNDKHFTARSLRNGTRNLQTDDLATERLADPNSPNAPSRDIHSHCSLKRHRASGPDDPSPALFKHGGRCLLGSTGLVGSKSILTVLNSASAVTEETLEVVERFAYLGSCVSSDNRVMDEVNGRICKARVAFASLRPMASKRFILGSQGTCVSGYSTGCFFYGCETCPVRAAQLRLLKVLSNRCPLTIVRVDWCRPFRNEAIRNTVTQYILEECEMNETTFSYVELLARTISDSDVVRMDACTELRLLTLLSSNILFVCDAEQLELQPDGAQSAKVIVDCSVTLLVQLCLAFLTRFIQIYRITPTNASLIFEHKLTVLPSSLDEFLISGPGSLGVIVDANGTSHRPPLQLSPNVLSVFIWKEYVFSLTDEFFTIHSIFNQKQLQTVLLPNAVAGCFSSRNPHLVFVAYVSKTSGLVDILSIGPERWDRFARKLILAGCLQQAKQLLQREQQRVEDIFQAQPASSKNEQNVFATMLLFDKINPTVPPLTCDKRNSTYWLSIRWLIICFPSLAIDLQTFHHHHHCTLMVTKRLQVNCQTRQTDQQPPDQQPINSLELPIFRHITRHTTRPLYCMQSMCAIEETCMRDDASKGKVVPRTEKTGETDLALEFLVCPPSKLADFQEKWTFLRYPNRSSLRTGLPTKLFAHLIVSSQKHSLRFVLTSTSTWFTQVSSVIKG</sequence>
<evidence type="ECO:0000256" key="1">
    <source>
        <dbReference type="SAM" id="MobiDB-lite"/>
    </source>
</evidence>
<keyword evidence="4" id="KW-1185">Reference proteome</keyword>
<organism evidence="3 4">
    <name type="scientific">Clonorchis sinensis</name>
    <name type="common">Chinese liver fluke</name>
    <dbReference type="NCBI Taxonomy" id="79923"/>
    <lineage>
        <taxon>Eukaryota</taxon>
        <taxon>Metazoa</taxon>
        <taxon>Spiralia</taxon>
        <taxon>Lophotrochozoa</taxon>
        <taxon>Platyhelminthes</taxon>
        <taxon>Trematoda</taxon>
        <taxon>Digenea</taxon>
        <taxon>Opisthorchiida</taxon>
        <taxon>Opisthorchiata</taxon>
        <taxon>Opisthorchiidae</taxon>
        <taxon>Clonorchis</taxon>
    </lineage>
</organism>
<dbReference type="GO" id="GO:0003676">
    <property type="term" value="F:nucleic acid binding"/>
    <property type="evidence" value="ECO:0007669"/>
    <property type="project" value="InterPro"/>
</dbReference>
<keyword evidence="3" id="KW-0675">Receptor</keyword>
<dbReference type="Gene3D" id="3.30.420.10">
    <property type="entry name" value="Ribonuclease H-like superfamily/Ribonuclease H"/>
    <property type="match status" value="1"/>
</dbReference>
<dbReference type="EMBL" id="DF142832">
    <property type="protein sequence ID" value="GAA47289.1"/>
    <property type="molecule type" value="Genomic_DNA"/>
</dbReference>
<reference key="2">
    <citation type="submission" date="2011-10" db="EMBL/GenBank/DDBJ databases">
        <title>The genome and transcriptome sequence of Clonorchis sinensis provide insights into the carcinogenic liver fluke.</title>
        <authorList>
            <person name="Wang X."/>
            <person name="Huang Y."/>
            <person name="Chen W."/>
            <person name="Liu H."/>
            <person name="Guo L."/>
            <person name="Chen Y."/>
            <person name="Luo F."/>
            <person name="Zhou W."/>
            <person name="Sun J."/>
            <person name="Mao Q."/>
            <person name="Liang P."/>
            <person name="Zhou C."/>
            <person name="Tian Y."/>
            <person name="Men J."/>
            <person name="Lv X."/>
            <person name="Huang L."/>
            <person name="Zhou J."/>
            <person name="Hu Y."/>
            <person name="Li R."/>
            <person name="Zhang F."/>
            <person name="Lei H."/>
            <person name="Li X."/>
            <person name="Hu X."/>
            <person name="Liang C."/>
            <person name="Xu J."/>
            <person name="Wu Z."/>
            <person name="Yu X."/>
        </authorList>
    </citation>
    <scope>NUCLEOTIDE SEQUENCE</scope>
    <source>
        <strain>Henan</strain>
    </source>
</reference>